<keyword evidence="1" id="KW-0812">Transmembrane</keyword>
<evidence type="ECO:0000313" key="3">
    <source>
        <dbReference type="Proteomes" id="UP000472676"/>
    </source>
</evidence>
<dbReference type="RefSeq" id="WP_166258237.1">
    <property type="nucleotide sequence ID" value="NZ_JAAMOW010000007.1"/>
</dbReference>
<dbReference type="Proteomes" id="UP000472676">
    <property type="component" value="Unassembled WGS sequence"/>
</dbReference>
<comment type="caution">
    <text evidence="2">The sequence shown here is derived from an EMBL/GenBank/DDBJ whole genome shotgun (WGS) entry which is preliminary data.</text>
</comment>
<keyword evidence="1" id="KW-1133">Transmembrane helix</keyword>
<accession>A0A6M2BT89</accession>
<gene>
    <name evidence="2" type="ORF">G7Y85_13950</name>
</gene>
<evidence type="ECO:0008006" key="4">
    <source>
        <dbReference type="Google" id="ProtNLM"/>
    </source>
</evidence>
<name>A0A6M2BT89_9GAMM</name>
<keyword evidence="1" id="KW-0472">Membrane</keyword>
<evidence type="ECO:0000313" key="2">
    <source>
        <dbReference type="EMBL" id="NGY05872.1"/>
    </source>
</evidence>
<dbReference type="AlphaFoldDB" id="A0A6M2BT89"/>
<dbReference type="EMBL" id="JAAMOW010000007">
    <property type="protein sequence ID" value="NGY05872.1"/>
    <property type="molecule type" value="Genomic_DNA"/>
</dbReference>
<protein>
    <recommendedName>
        <fullName evidence="4">Cardiolipin synthase N-terminal domain-containing protein</fullName>
    </recommendedName>
</protein>
<reference evidence="2 3" key="1">
    <citation type="journal article" date="2014" name="Int. J. Syst. Evol. Microbiol.">
        <title>Solimonas terrae sp. nov., isolated from soil.</title>
        <authorList>
            <person name="Kim S.J."/>
            <person name="Moon J.Y."/>
            <person name="Weon H.Y."/>
            <person name="Ahn J.H."/>
            <person name="Chen W.M."/>
            <person name="Kwon S.W."/>
        </authorList>
    </citation>
    <scope>NUCLEOTIDE SEQUENCE [LARGE SCALE GENOMIC DNA]</scope>
    <source>
        <strain evidence="2 3">KIS83-12</strain>
    </source>
</reference>
<proteinExistence type="predicted"/>
<evidence type="ECO:0000256" key="1">
    <source>
        <dbReference type="SAM" id="Phobius"/>
    </source>
</evidence>
<organism evidence="2 3">
    <name type="scientific">Solimonas terrae</name>
    <dbReference type="NCBI Taxonomy" id="1396819"/>
    <lineage>
        <taxon>Bacteria</taxon>
        <taxon>Pseudomonadati</taxon>
        <taxon>Pseudomonadota</taxon>
        <taxon>Gammaproteobacteria</taxon>
        <taxon>Nevskiales</taxon>
        <taxon>Nevskiaceae</taxon>
        <taxon>Solimonas</taxon>
    </lineage>
</organism>
<sequence length="98" mass="10186">MNDVVISGLLLAATLACAGTFAVVRDRALGKKQKAAQIFLVLVLPVVGAVLTMAIRKAQQHPSRSKSGERWTTISDDEAASMAISQADAGSANHDPGV</sequence>
<feature type="transmembrane region" description="Helical" evidence="1">
    <location>
        <begin position="38"/>
        <end position="55"/>
    </location>
</feature>
<keyword evidence="3" id="KW-1185">Reference proteome</keyword>